<reference evidence="1 2" key="1">
    <citation type="submission" date="2020-09" db="EMBL/GenBank/DDBJ databases">
        <title>De no assembly of potato wild relative species, Solanum commersonii.</title>
        <authorList>
            <person name="Cho K."/>
        </authorList>
    </citation>
    <scope>NUCLEOTIDE SEQUENCE [LARGE SCALE GENOMIC DNA]</scope>
    <source>
        <strain evidence="1">LZ3.2</strain>
        <tissue evidence="1">Leaf</tissue>
    </source>
</reference>
<accession>A0A9J5YIL2</accession>
<dbReference type="AlphaFoldDB" id="A0A9J5YIL2"/>
<dbReference type="EMBL" id="JACXVP010000006">
    <property type="protein sequence ID" value="KAG5599480.1"/>
    <property type="molecule type" value="Genomic_DNA"/>
</dbReference>
<sequence length="93" mass="10722">EKIKLAVKKSSWRITQQFRKAVLCCPMIQNTTMLKANARQHGLDQRADRRLARERGRKTKTTKLMADGTSGCPRGTHLIRDKLLEREFTLTIV</sequence>
<organism evidence="1 2">
    <name type="scientific">Solanum commersonii</name>
    <name type="common">Commerson's wild potato</name>
    <name type="synonym">Commerson's nightshade</name>
    <dbReference type="NCBI Taxonomy" id="4109"/>
    <lineage>
        <taxon>Eukaryota</taxon>
        <taxon>Viridiplantae</taxon>
        <taxon>Streptophyta</taxon>
        <taxon>Embryophyta</taxon>
        <taxon>Tracheophyta</taxon>
        <taxon>Spermatophyta</taxon>
        <taxon>Magnoliopsida</taxon>
        <taxon>eudicotyledons</taxon>
        <taxon>Gunneridae</taxon>
        <taxon>Pentapetalae</taxon>
        <taxon>asterids</taxon>
        <taxon>lamiids</taxon>
        <taxon>Solanales</taxon>
        <taxon>Solanaceae</taxon>
        <taxon>Solanoideae</taxon>
        <taxon>Solaneae</taxon>
        <taxon>Solanum</taxon>
    </lineage>
</organism>
<proteinExistence type="predicted"/>
<comment type="caution">
    <text evidence="1">The sequence shown here is derived from an EMBL/GenBank/DDBJ whole genome shotgun (WGS) entry which is preliminary data.</text>
</comment>
<keyword evidence="2" id="KW-1185">Reference proteome</keyword>
<feature type="non-terminal residue" evidence="1">
    <location>
        <position position="93"/>
    </location>
</feature>
<protein>
    <submittedName>
        <fullName evidence="1">Uncharacterized protein</fullName>
    </submittedName>
</protein>
<dbReference type="Proteomes" id="UP000824120">
    <property type="component" value="Chromosome 6"/>
</dbReference>
<name>A0A9J5YIL2_SOLCO</name>
<evidence type="ECO:0000313" key="1">
    <source>
        <dbReference type="EMBL" id="KAG5599480.1"/>
    </source>
</evidence>
<evidence type="ECO:0000313" key="2">
    <source>
        <dbReference type="Proteomes" id="UP000824120"/>
    </source>
</evidence>
<gene>
    <name evidence="1" type="ORF">H5410_030850</name>
</gene>